<proteinExistence type="predicted"/>
<keyword evidence="1" id="KW-1133">Transmembrane helix</keyword>
<evidence type="ECO:0000313" key="3">
    <source>
        <dbReference type="Proteomes" id="UP000732619"/>
    </source>
</evidence>
<dbReference type="EMBL" id="SUTG01000095">
    <property type="protein sequence ID" value="MBE6513458.1"/>
    <property type="molecule type" value="Genomic_DNA"/>
</dbReference>
<dbReference type="Proteomes" id="UP000732619">
    <property type="component" value="Unassembled WGS sequence"/>
</dbReference>
<comment type="caution">
    <text evidence="2">The sequence shown here is derived from an EMBL/GenBank/DDBJ whole genome shotgun (WGS) entry which is preliminary data.</text>
</comment>
<feature type="transmembrane region" description="Helical" evidence="1">
    <location>
        <begin position="12"/>
        <end position="30"/>
    </location>
</feature>
<feature type="transmembrane region" description="Helical" evidence="1">
    <location>
        <begin position="182"/>
        <end position="202"/>
    </location>
</feature>
<organism evidence="2 3">
    <name type="scientific">Methanobrevibacter olleyae</name>
    <dbReference type="NCBI Taxonomy" id="294671"/>
    <lineage>
        <taxon>Archaea</taxon>
        <taxon>Methanobacteriati</taxon>
        <taxon>Methanobacteriota</taxon>
        <taxon>Methanomada group</taxon>
        <taxon>Methanobacteria</taxon>
        <taxon>Methanobacteriales</taxon>
        <taxon>Methanobacteriaceae</taxon>
        <taxon>Methanobrevibacter</taxon>
    </lineage>
</organism>
<accession>A0A8T3VYJ5</accession>
<sequence length="234" mass="27863">MSENTVKTYYKDLNYLVILNFIIIIFILFSNQLNNILNNKELISSLIPILLEGTFLSNIPLFVKDIIPTDILMKIIFLKHYKEPLPSGRVFENIEEDVLIDEKYLINKYFSDNEKIPENYVESHRAWYKIYREYSDDPRTEQSQKDYLFYRDSFASILIILVFTPIIICVNCIFNIDMNLNIKYLILFYSFLSIELLLYWYLTIIKGKSFVRGVLITASHVKKDIKKIEVHHKF</sequence>
<name>A0A8T3VYJ5_METOL</name>
<gene>
    <name evidence="2" type="ORF">E7Z75_10030</name>
</gene>
<keyword evidence="1" id="KW-0812">Transmembrane</keyword>
<dbReference type="AlphaFoldDB" id="A0A8T3VYJ5"/>
<evidence type="ECO:0000313" key="2">
    <source>
        <dbReference type="EMBL" id="MBE6513458.1"/>
    </source>
</evidence>
<evidence type="ECO:0000256" key="1">
    <source>
        <dbReference type="SAM" id="Phobius"/>
    </source>
</evidence>
<reference evidence="2" key="1">
    <citation type="submission" date="2019-04" db="EMBL/GenBank/DDBJ databases">
        <title>Evolution of Biomass-Degrading Anaerobic Consortia Revealed by Metagenomics.</title>
        <authorList>
            <person name="Peng X."/>
        </authorList>
    </citation>
    <scope>NUCLEOTIDE SEQUENCE</scope>
    <source>
        <strain evidence="2">SIG14</strain>
    </source>
</reference>
<keyword evidence="1" id="KW-0472">Membrane</keyword>
<feature type="transmembrane region" description="Helical" evidence="1">
    <location>
        <begin position="154"/>
        <end position="176"/>
    </location>
</feature>
<protein>
    <submittedName>
        <fullName evidence="2">Uncharacterized protein</fullName>
    </submittedName>
</protein>